<gene>
    <name evidence="6" type="ORF">OTI717_LOCUS29653</name>
    <name evidence="5" type="ORF">SEV965_LOCUS29899</name>
</gene>
<dbReference type="Pfam" id="PF01436">
    <property type="entry name" value="NHL"/>
    <property type="match status" value="4"/>
</dbReference>
<dbReference type="PROSITE" id="PS51125">
    <property type="entry name" value="NHL"/>
    <property type="match status" value="2"/>
</dbReference>
<dbReference type="Proteomes" id="UP000663889">
    <property type="component" value="Unassembled WGS sequence"/>
</dbReference>
<protein>
    <submittedName>
        <fullName evidence="6">Uncharacterized protein</fullName>
    </submittedName>
</protein>
<reference evidence="6" key="1">
    <citation type="submission" date="2021-02" db="EMBL/GenBank/DDBJ databases">
        <authorList>
            <person name="Nowell W R."/>
        </authorList>
    </citation>
    <scope>NUCLEOTIDE SEQUENCE</scope>
</reference>
<evidence type="ECO:0000256" key="4">
    <source>
        <dbReference type="PROSITE-ProRule" id="PRU00504"/>
    </source>
</evidence>
<accession>A0A819PH66</accession>
<evidence type="ECO:0000256" key="1">
    <source>
        <dbReference type="ARBA" id="ARBA00022729"/>
    </source>
</evidence>
<evidence type="ECO:0000256" key="2">
    <source>
        <dbReference type="ARBA" id="ARBA00022737"/>
    </source>
</evidence>
<dbReference type="EMBL" id="CAJNOU010003104">
    <property type="protein sequence ID" value="CAF1371095.1"/>
    <property type="molecule type" value="Genomic_DNA"/>
</dbReference>
<dbReference type="Proteomes" id="UP000663823">
    <property type="component" value="Unassembled WGS sequence"/>
</dbReference>
<evidence type="ECO:0000256" key="3">
    <source>
        <dbReference type="ARBA" id="ARBA00023180"/>
    </source>
</evidence>
<dbReference type="Gene3D" id="2.120.10.30">
    <property type="entry name" value="TolB, C-terminal domain"/>
    <property type="match status" value="2"/>
</dbReference>
<dbReference type="InterPro" id="IPR001258">
    <property type="entry name" value="NHL_repeat"/>
</dbReference>
<comment type="caution">
    <text evidence="6">The sequence shown here is derived from an EMBL/GenBank/DDBJ whole genome shotgun (WGS) entry which is preliminary data.</text>
</comment>
<keyword evidence="2" id="KW-0677">Repeat</keyword>
<evidence type="ECO:0000313" key="7">
    <source>
        <dbReference type="Proteomes" id="UP000663823"/>
    </source>
</evidence>
<name>A0A819PH66_9BILA</name>
<dbReference type="AlphaFoldDB" id="A0A819PH66"/>
<feature type="repeat" description="NHL" evidence="4">
    <location>
        <begin position="287"/>
        <end position="326"/>
    </location>
</feature>
<keyword evidence="3" id="KW-0325">Glycoprotein</keyword>
<dbReference type="SUPFAM" id="SSF101898">
    <property type="entry name" value="NHL repeat"/>
    <property type="match status" value="1"/>
</dbReference>
<feature type="repeat" description="NHL" evidence="4">
    <location>
        <begin position="240"/>
        <end position="270"/>
    </location>
</feature>
<evidence type="ECO:0000313" key="6">
    <source>
        <dbReference type="EMBL" id="CAF4012867.1"/>
    </source>
</evidence>
<organism evidence="6 7">
    <name type="scientific">Rotaria sordida</name>
    <dbReference type="NCBI Taxonomy" id="392033"/>
    <lineage>
        <taxon>Eukaryota</taxon>
        <taxon>Metazoa</taxon>
        <taxon>Spiralia</taxon>
        <taxon>Gnathifera</taxon>
        <taxon>Rotifera</taxon>
        <taxon>Eurotatoria</taxon>
        <taxon>Bdelloidea</taxon>
        <taxon>Philodinida</taxon>
        <taxon>Philodinidae</taxon>
        <taxon>Rotaria</taxon>
    </lineage>
</organism>
<sequence>MFGRFQTAFDLIFNIDELQSAPLWIPNNSANTKWIQNGVTVAGGNGWGNGLNQLARPLCIYVDDDQTIYVTDHFNHRVVKWRNGAMNGEVVAGGNEQGNRNDQLNGPLKAIVDKQNDCLIICDYYNKRVVRWPGQNDASGETIIANIACWGVIMDNDGYLYVSDYEKHEVKRWKIGDANGTIVAGGNGQGDGFDQLSYPHYIFVDQNHSVYVSDYGNHRVIKWMKGAKQGVVVAGGQGLGNDLKQLASPHGIMVDELGTVYVADRYNHRVMRWLKEATQGSIVVGGHGEGAQANQFSYPCDLSCDRQNNLYVLDYGNQRIQKFYIDSTS</sequence>
<dbReference type="PANTHER" id="PTHR10680:SF14">
    <property type="entry name" value="PEPTIDYL-GLYCINE ALPHA-AMIDATING MONOOXYGENASE"/>
    <property type="match status" value="1"/>
</dbReference>
<dbReference type="CDD" id="cd05819">
    <property type="entry name" value="NHL"/>
    <property type="match status" value="1"/>
</dbReference>
<dbReference type="InterPro" id="IPR011042">
    <property type="entry name" value="6-blade_b-propeller_TolB-like"/>
</dbReference>
<evidence type="ECO:0000313" key="5">
    <source>
        <dbReference type="EMBL" id="CAF1371095.1"/>
    </source>
</evidence>
<dbReference type="PANTHER" id="PTHR10680">
    <property type="entry name" value="PEPTIDYL-GLYCINE ALPHA-AMIDATING MONOOXYGENASE"/>
    <property type="match status" value="1"/>
</dbReference>
<keyword evidence="1" id="KW-0732">Signal</keyword>
<proteinExistence type="predicted"/>
<dbReference type="EMBL" id="CAJOAX010007579">
    <property type="protein sequence ID" value="CAF4012867.1"/>
    <property type="molecule type" value="Genomic_DNA"/>
</dbReference>